<evidence type="ECO:0000313" key="3">
    <source>
        <dbReference type="Proteomes" id="UP000799779"/>
    </source>
</evidence>
<organism evidence="2 3">
    <name type="scientific">Amniculicola lignicola CBS 123094</name>
    <dbReference type="NCBI Taxonomy" id="1392246"/>
    <lineage>
        <taxon>Eukaryota</taxon>
        <taxon>Fungi</taxon>
        <taxon>Dikarya</taxon>
        <taxon>Ascomycota</taxon>
        <taxon>Pezizomycotina</taxon>
        <taxon>Dothideomycetes</taxon>
        <taxon>Pleosporomycetidae</taxon>
        <taxon>Pleosporales</taxon>
        <taxon>Amniculicolaceae</taxon>
        <taxon>Amniculicola</taxon>
    </lineage>
</organism>
<reference evidence="2" key="1">
    <citation type="journal article" date="2020" name="Stud. Mycol.">
        <title>101 Dothideomycetes genomes: a test case for predicting lifestyles and emergence of pathogens.</title>
        <authorList>
            <person name="Haridas S."/>
            <person name="Albert R."/>
            <person name="Binder M."/>
            <person name="Bloem J."/>
            <person name="Labutti K."/>
            <person name="Salamov A."/>
            <person name="Andreopoulos B."/>
            <person name="Baker S."/>
            <person name="Barry K."/>
            <person name="Bills G."/>
            <person name="Bluhm B."/>
            <person name="Cannon C."/>
            <person name="Castanera R."/>
            <person name="Culley D."/>
            <person name="Daum C."/>
            <person name="Ezra D."/>
            <person name="Gonzalez J."/>
            <person name="Henrissat B."/>
            <person name="Kuo A."/>
            <person name="Liang C."/>
            <person name="Lipzen A."/>
            <person name="Lutzoni F."/>
            <person name="Magnuson J."/>
            <person name="Mondo S."/>
            <person name="Nolan M."/>
            <person name="Ohm R."/>
            <person name="Pangilinan J."/>
            <person name="Park H.-J."/>
            <person name="Ramirez L."/>
            <person name="Alfaro M."/>
            <person name="Sun H."/>
            <person name="Tritt A."/>
            <person name="Yoshinaga Y."/>
            <person name="Zwiers L.-H."/>
            <person name="Turgeon B."/>
            <person name="Goodwin S."/>
            <person name="Spatafora J."/>
            <person name="Crous P."/>
            <person name="Grigoriev I."/>
        </authorList>
    </citation>
    <scope>NUCLEOTIDE SEQUENCE</scope>
    <source>
        <strain evidence="2">CBS 123094</strain>
    </source>
</reference>
<dbReference type="OrthoDB" id="4851849at2759"/>
<dbReference type="InterPro" id="IPR027796">
    <property type="entry name" value="OTT_1508_deam-like"/>
</dbReference>
<evidence type="ECO:0000313" key="2">
    <source>
        <dbReference type="EMBL" id="KAF1996261.1"/>
    </source>
</evidence>
<dbReference type="AlphaFoldDB" id="A0A6A5W835"/>
<dbReference type="Pfam" id="PF14441">
    <property type="entry name" value="OTT_1508_deam"/>
    <property type="match status" value="1"/>
</dbReference>
<keyword evidence="3" id="KW-1185">Reference proteome</keyword>
<dbReference type="EMBL" id="ML977627">
    <property type="protein sequence ID" value="KAF1996261.1"/>
    <property type="molecule type" value="Genomic_DNA"/>
</dbReference>
<feature type="region of interest" description="Disordered" evidence="1">
    <location>
        <begin position="518"/>
        <end position="537"/>
    </location>
</feature>
<proteinExistence type="predicted"/>
<name>A0A6A5W835_9PLEO</name>
<sequence>MADAPLRIAENITLLQKVCNKPIPPTRNELLAESNDSGRTLSLEQELEITECLTFLSAYSDDPGKVMAMYIEETNDPEGLLVSVATNSGSDRRLKEGLIDLVKLLEREAKRPGHEDGDNVLGFVLNHGRERLISRLGFNGSSTSNQPLGTSTPGLLREALRQYQKHVVSAEKILYRLSDELYSLTTQFAKAGAQPSSPLLIPILKVAAEICTTHSEGLSSILMQLQNQWMDPNTKEKLSFRLAQLGKYVPSVNRLLKLARRIPLFRSISLRTVYLAPIRLGFGPSPQDGVSGGLLQQHIQTARRYRSPRITSAIQRLSSRHQKNLQAWQQEIRRAVTKRDQNGGYRVHAEIQLILDCECRNDILHPPRIIKSSKSACYLCDLFIKLHCRFFIPKTHGRLSGEGRTRMDHIVNRFNERIEDLLVDVAARDWLIKNDPRESDVFSLSPSTVASVPNLAELITGEVFHPDINNSTETVRPTTPKINSSSGNSVNGQEVVWSEPTQTDRPFDTDACVSPITPTSPTIPRSLEPVEVENPPKHTSPLLYPEMAFAKMTPASVPINLQRGIPYSHIFRPNTTPVRFHIQSIHIELSRGQADHIASCSSINLPRHNCQEAKTVQVEAMWLDSAEVQNLSRASISVVDLGSRWRQKDTEENVLFEDDGLMIMKGRDIVRLKGSYIVA</sequence>
<accession>A0A6A5W835</accession>
<feature type="region of interest" description="Disordered" evidence="1">
    <location>
        <begin position="469"/>
        <end position="492"/>
    </location>
</feature>
<evidence type="ECO:0000256" key="1">
    <source>
        <dbReference type="SAM" id="MobiDB-lite"/>
    </source>
</evidence>
<protein>
    <submittedName>
        <fullName evidence="2">Uncharacterized protein</fullName>
    </submittedName>
</protein>
<dbReference type="Proteomes" id="UP000799779">
    <property type="component" value="Unassembled WGS sequence"/>
</dbReference>
<gene>
    <name evidence="2" type="ORF">P154DRAFT_566163</name>
</gene>